<dbReference type="GO" id="GO:0005886">
    <property type="term" value="C:plasma membrane"/>
    <property type="evidence" value="ECO:0007669"/>
    <property type="project" value="TreeGrafter"/>
</dbReference>
<evidence type="ECO:0000256" key="2">
    <source>
        <dbReference type="ARBA" id="ARBA00022692"/>
    </source>
</evidence>
<evidence type="ECO:0000313" key="8">
    <source>
        <dbReference type="EMBL" id="KAF2762014.1"/>
    </source>
</evidence>
<gene>
    <name evidence="8" type="ORF">EJ05DRAFT_460783</name>
</gene>
<evidence type="ECO:0000256" key="4">
    <source>
        <dbReference type="ARBA" id="ARBA00023136"/>
    </source>
</evidence>
<feature type="transmembrane region" description="Helical" evidence="6">
    <location>
        <begin position="191"/>
        <end position="216"/>
    </location>
</feature>
<comment type="subcellular location">
    <subcellularLocation>
        <location evidence="1">Membrane</location>
        <topology evidence="1">Multi-pass membrane protein</topology>
    </subcellularLocation>
</comment>
<feature type="transmembrane region" description="Helical" evidence="6">
    <location>
        <begin position="165"/>
        <end position="185"/>
    </location>
</feature>
<dbReference type="EMBL" id="ML996566">
    <property type="protein sequence ID" value="KAF2762014.1"/>
    <property type="molecule type" value="Genomic_DNA"/>
</dbReference>
<dbReference type="FunFam" id="1.20.1250.20:FF:000196">
    <property type="entry name" value="MFS toxin efflux pump (AflT)"/>
    <property type="match status" value="1"/>
</dbReference>
<keyword evidence="3 6" id="KW-1133">Transmembrane helix</keyword>
<dbReference type="GO" id="GO:0022857">
    <property type="term" value="F:transmembrane transporter activity"/>
    <property type="evidence" value="ECO:0007669"/>
    <property type="project" value="InterPro"/>
</dbReference>
<keyword evidence="9" id="KW-1185">Reference proteome</keyword>
<feature type="transmembrane region" description="Helical" evidence="6">
    <location>
        <begin position="254"/>
        <end position="274"/>
    </location>
</feature>
<dbReference type="PROSITE" id="PS50850">
    <property type="entry name" value="MFS"/>
    <property type="match status" value="1"/>
</dbReference>
<dbReference type="GeneID" id="54483676"/>
<evidence type="ECO:0000256" key="6">
    <source>
        <dbReference type="SAM" id="Phobius"/>
    </source>
</evidence>
<organism evidence="8 9">
    <name type="scientific">Pseudovirgaria hyperparasitica</name>
    <dbReference type="NCBI Taxonomy" id="470096"/>
    <lineage>
        <taxon>Eukaryota</taxon>
        <taxon>Fungi</taxon>
        <taxon>Dikarya</taxon>
        <taxon>Ascomycota</taxon>
        <taxon>Pezizomycotina</taxon>
        <taxon>Dothideomycetes</taxon>
        <taxon>Dothideomycetes incertae sedis</taxon>
        <taxon>Acrospermales</taxon>
        <taxon>Acrospermaceae</taxon>
        <taxon>Pseudovirgaria</taxon>
    </lineage>
</organism>
<dbReference type="FunFam" id="1.20.1720.10:FF:000012">
    <property type="entry name" value="MFS toxin efflux pump (AflT)"/>
    <property type="match status" value="1"/>
</dbReference>
<dbReference type="InterPro" id="IPR020846">
    <property type="entry name" value="MFS_dom"/>
</dbReference>
<feature type="transmembrane region" description="Helical" evidence="6">
    <location>
        <begin position="223"/>
        <end position="242"/>
    </location>
</feature>
<evidence type="ECO:0000256" key="5">
    <source>
        <dbReference type="SAM" id="MobiDB-lite"/>
    </source>
</evidence>
<dbReference type="InterPro" id="IPR036259">
    <property type="entry name" value="MFS_trans_sf"/>
</dbReference>
<evidence type="ECO:0000313" key="9">
    <source>
        <dbReference type="Proteomes" id="UP000799437"/>
    </source>
</evidence>
<feature type="transmembrane region" description="Helical" evidence="6">
    <location>
        <begin position="461"/>
        <end position="483"/>
    </location>
</feature>
<feature type="transmembrane region" description="Helical" evidence="6">
    <location>
        <begin position="295"/>
        <end position="314"/>
    </location>
</feature>
<dbReference type="PANTHER" id="PTHR23501:SF198">
    <property type="entry name" value="AZOLE RESISTANCE PROTEIN 1-RELATED"/>
    <property type="match status" value="1"/>
</dbReference>
<protein>
    <submittedName>
        <fullName evidence="8">Major facilitator superfamily transporter</fullName>
    </submittedName>
</protein>
<accession>A0A6A6WIQ3</accession>
<feature type="transmembrane region" description="Helical" evidence="6">
    <location>
        <begin position="431"/>
        <end position="449"/>
    </location>
</feature>
<dbReference type="Proteomes" id="UP000799437">
    <property type="component" value="Unassembled WGS sequence"/>
</dbReference>
<feature type="transmembrane region" description="Helical" evidence="6">
    <location>
        <begin position="326"/>
        <end position="343"/>
    </location>
</feature>
<dbReference type="Gene3D" id="1.20.1250.20">
    <property type="entry name" value="MFS general substrate transporter like domains"/>
    <property type="match status" value="1"/>
</dbReference>
<dbReference type="SUPFAM" id="SSF103473">
    <property type="entry name" value="MFS general substrate transporter"/>
    <property type="match status" value="1"/>
</dbReference>
<dbReference type="Gene3D" id="1.20.1720.10">
    <property type="entry name" value="Multidrug resistance protein D"/>
    <property type="match status" value="1"/>
</dbReference>
<feature type="transmembrane region" description="Helical" evidence="6">
    <location>
        <begin position="495"/>
        <end position="515"/>
    </location>
</feature>
<name>A0A6A6WIQ3_9PEZI</name>
<evidence type="ECO:0000256" key="3">
    <source>
        <dbReference type="ARBA" id="ARBA00022989"/>
    </source>
</evidence>
<dbReference type="InterPro" id="IPR011701">
    <property type="entry name" value="MFS"/>
</dbReference>
<dbReference type="RefSeq" id="XP_033604465.1">
    <property type="nucleotide sequence ID" value="XM_033742622.1"/>
</dbReference>
<reference evidence="8" key="1">
    <citation type="journal article" date="2020" name="Stud. Mycol.">
        <title>101 Dothideomycetes genomes: a test case for predicting lifestyles and emergence of pathogens.</title>
        <authorList>
            <person name="Haridas S."/>
            <person name="Albert R."/>
            <person name="Binder M."/>
            <person name="Bloem J."/>
            <person name="Labutti K."/>
            <person name="Salamov A."/>
            <person name="Andreopoulos B."/>
            <person name="Baker S."/>
            <person name="Barry K."/>
            <person name="Bills G."/>
            <person name="Bluhm B."/>
            <person name="Cannon C."/>
            <person name="Castanera R."/>
            <person name="Culley D."/>
            <person name="Daum C."/>
            <person name="Ezra D."/>
            <person name="Gonzalez J."/>
            <person name="Henrissat B."/>
            <person name="Kuo A."/>
            <person name="Liang C."/>
            <person name="Lipzen A."/>
            <person name="Lutzoni F."/>
            <person name="Magnuson J."/>
            <person name="Mondo S."/>
            <person name="Nolan M."/>
            <person name="Ohm R."/>
            <person name="Pangilinan J."/>
            <person name="Park H.-J."/>
            <person name="Ramirez L."/>
            <person name="Alfaro M."/>
            <person name="Sun H."/>
            <person name="Tritt A."/>
            <person name="Yoshinaga Y."/>
            <person name="Zwiers L.-H."/>
            <person name="Turgeon B."/>
            <person name="Goodwin S."/>
            <person name="Spatafora J."/>
            <person name="Crous P."/>
            <person name="Grigoriev I."/>
        </authorList>
    </citation>
    <scope>NUCLEOTIDE SEQUENCE</scope>
    <source>
        <strain evidence="8">CBS 121739</strain>
    </source>
</reference>
<feature type="compositionally biased region" description="Polar residues" evidence="5">
    <location>
        <begin position="1"/>
        <end position="48"/>
    </location>
</feature>
<feature type="transmembrane region" description="Helical" evidence="6">
    <location>
        <begin position="364"/>
        <end position="385"/>
    </location>
</feature>
<evidence type="ECO:0000259" key="7">
    <source>
        <dbReference type="PROSITE" id="PS50850"/>
    </source>
</evidence>
<keyword evidence="2 6" id="KW-0812">Transmembrane</keyword>
<feature type="transmembrane region" description="Helical" evidence="6">
    <location>
        <begin position="558"/>
        <end position="584"/>
    </location>
</feature>
<sequence length="600" mass="64001">MVLASTANSISPMPSQSDSNNSIDHGTGRSRPTSAKHNVSGQDESTAIGTALHVPEKDAAAPIIGELVSETKAEEDTSPEHHESEVENTANHLHGIPLVILTIGLCLATLTVALDNSIIATAIPRITSDFDSFDDAGWYGSSYLLTTTALQPSFGKVYSQYNVKWTYMIALLLFEIGSVICAAAPNSVALIVGRAVAGGGAAALFSGAMTIVAFSVPLHRRAIYIAALSSMFGIASVIGPILGGVFTDRLTWRWCFWINLPIGGVAIVAVFLFFNNPKRPENTLTNKQKLKEIDTLGALFLIGAIVCLLLALQWGGTTYPWGNSKVWGNLLGFGLLLIVFVTIQWKRGDKATLPPRILLRQRTVLASALFSTCLAIALYSHIFYLPYYFQSVKGTTAEESGIRCIPYLIAVTLASIVTGVAITYLGYYSPFTWIGAAIFAIGSGLLYTLRVNSSSGTWIGYEIMAGWGSGMCVQIPFVAVQVVTSEKDMPVANAIAIFFNSLGGAVSISITQNIFANTLSKELASRAPEVNAPLIIASGATQLRTLVPPRLLPQVLDAYMKGITTAFVLPIAAACLAFLSSTLFEWKSIKGKKLAMGGGV</sequence>
<dbReference type="AlphaFoldDB" id="A0A6A6WIQ3"/>
<feature type="region of interest" description="Disordered" evidence="5">
    <location>
        <begin position="1"/>
        <end position="51"/>
    </location>
</feature>
<evidence type="ECO:0000256" key="1">
    <source>
        <dbReference type="ARBA" id="ARBA00004141"/>
    </source>
</evidence>
<dbReference type="CDD" id="cd17502">
    <property type="entry name" value="MFS_Azr1_MDR_like"/>
    <property type="match status" value="1"/>
</dbReference>
<dbReference type="OrthoDB" id="10021397at2759"/>
<feature type="domain" description="Major facilitator superfamily (MFS) profile" evidence="7">
    <location>
        <begin position="101"/>
        <end position="556"/>
    </location>
</feature>
<keyword evidence="4 6" id="KW-0472">Membrane</keyword>
<proteinExistence type="predicted"/>
<dbReference type="PANTHER" id="PTHR23501">
    <property type="entry name" value="MAJOR FACILITATOR SUPERFAMILY"/>
    <property type="match status" value="1"/>
</dbReference>
<feature type="transmembrane region" description="Helical" evidence="6">
    <location>
        <begin position="405"/>
        <end position="424"/>
    </location>
</feature>
<dbReference type="Pfam" id="PF07690">
    <property type="entry name" value="MFS_1"/>
    <property type="match status" value="1"/>
</dbReference>